<evidence type="ECO:0000256" key="1">
    <source>
        <dbReference type="ARBA" id="ARBA00022730"/>
    </source>
</evidence>
<sequence>MNTRTFETLEYNQIVERVSQFAMTQEAKQSILELEPTRERRHLERLHEEVQEAVAIININSHVPIHSLEDVSQILDQGKKGLYIRPSQFSALISFLDHCQKLKRFMADKEVVAPTIYLYAESISDLSSLEGAIQETIRHGQVDDYASKELTKIRKQIGVKEQRRKERLESLKKKYRTSMQESHPVMKNGRYTLPIKRENRNKVKGTIVDQSSSGATLFIEPAEMTEAQEELHMLKMSEEQEVEQILYTLTGEVLGHEQELHIAMETMHQYDLLFARAKYSRSINGAAPVFSEGFTIDLIEARHPLLGENAVPLSIRMGESEQALLITGPNTGGKTVTLKTVGLLALMAQSGIPIPAGEGSQLPIFQHVFVDIGDGQSLDENLSTFSSRLVNLIDILRQANDHSLLLLDEIGSGTDPREGMGLATAILDQLSEKGSTILATTHYGEMKEFADQKEGFINGAMEFDLETLQPTYQLHLGTSGKSQAFDIALKLGLHPDILEEAYAISYNEENKFDLAPEILQADSYKRQVSINRYGRPKSSLKKEKVKPKFKMGDNVHIPSEEENGIVYTGPDAKGNYRVQVKGEKRTYNHKRLTLSIPAEELYPENYDFDILFKSKEYRKINKQLDKKHVEGLTLDDEE</sequence>
<feature type="domain" description="DNA mismatch repair proteins mutS family" evidence="7">
    <location>
        <begin position="403"/>
        <end position="419"/>
    </location>
</feature>
<dbReference type="GO" id="GO:0006298">
    <property type="term" value="P:mismatch repair"/>
    <property type="evidence" value="ECO:0007669"/>
    <property type="project" value="InterPro"/>
</dbReference>
<evidence type="ECO:0000256" key="2">
    <source>
        <dbReference type="ARBA" id="ARBA00022741"/>
    </source>
</evidence>
<evidence type="ECO:0000256" key="6">
    <source>
        <dbReference type="ARBA" id="ARBA00023125"/>
    </source>
</evidence>
<keyword evidence="3" id="KW-0378">Hydrolase</keyword>
<accession>A0A4Z0H0L9</accession>
<dbReference type="GO" id="GO:0140664">
    <property type="term" value="F:ATP-dependent DNA damage sensor activity"/>
    <property type="evidence" value="ECO:0007669"/>
    <property type="project" value="InterPro"/>
</dbReference>
<dbReference type="STRING" id="192814.GCA_900166575_00886"/>
<dbReference type="Gene3D" id="3.40.50.300">
    <property type="entry name" value="P-loop containing nucleotide triphosphate hydrolases"/>
    <property type="match status" value="1"/>
</dbReference>
<keyword evidence="2" id="KW-0547">Nucleotide-binding</keyword>
<dbReference type="SUPFAM" id="SSF52540">
    <property type="entry name" value="P-loop containing nucleoside triphosphate hydrolases"/>
    <property type="match status" value="1"/>
</dbReference>
<dbReference type="AlphaFoldDB" id="A0A4Z0H0L9"/>
<dbReference type="NCBIfam" id="TIGR01069">
    <property type="entry name" value="mutS2"/>
    <property type="match status" value="1"/>
</dbReference>
<dbReference type="GO" id="GO:0004519">
    <property type="term" value="F:endonuclease activity"/>
    <property type="evidence" value="ECO:0007669"/>
    <property type="project" value="UniProtKB-KW"/>
</dbReference>
<dbReference type="InterPro" id="IPR005747">
    <property type="entry name" value="MutS2"/>
</dbReference>
<dbReference type="GO" id="GO:0030983">
    <property type="term" value="F:mismatched DNA binding"/>
    <property type="evidence" value="ECO:0007669"/>
    <property type="project" value="InterPro"/>
</dbReference>
<comment type="caution">
    <text evidence="8">The sequence shown here is derived from an EMBL/GenBank/DDBJ whole genome shotgun (WGS) entry which is preliminary data.</text>
</comment>
<dbReference type="GO" id="GO:0005524">
    <property type="term" value="F:ATP binding"/>
    <property type="evidence" value="ECO:0007669"/>
    <property type="project" value="UniProtKB-KW"/>
</dbReference>
<keyword evidence="4" id="KW-0067">ATP-binding</keyword>
<organism evidence="8 9">
    <name type="scientific">Halobacillus salinus</name>
    <dbReference type="NCBI Taxonomy" id="192814"/>
    <lineage>
        <taxon>Bacteria</taxon>
        <taxon>Bacillati</taxon>
        <taxon>Bacillota</taxon>
        <taxon>Bacilli</taxon>
        <taxon>Bacillales</taxon>
        <taxon>Bacillaceae</taxon>
        <taxon>Halobacillus</taxon>
    </lineage>
</organism>
<keyword evidence="1" id="KW-0699">rRNA-binding</keyword>
<dbReference type="SMART" id="SM00534">
    <property type="entry name" value="MUTSac"/>
    <property type="match status" value="1"/>
</dbReference>
<dbReference type="PANTHER" id="PTHR48466:SF2">
    <property type="entry name" value="OS10G0509000 PROTEIN"/>
    <property type="match status" value="1"/>
</dbReference>
<keyword evidence="8" id="KW-0255">Endonuclease</keyword>
<dbReference type="GO" id="GO:0019843">
    <property type="term" value="F:rRNA binding"/>
    <property type="evidence" value="ECO:0007669"/>
    <property type="project" value="UniProtKB-KW"/>
</dbReference>
<evidence type="ECO:0000256" key="5">
    <source>
        <dbReference type="ARBA" id="ARBA00022884"/>
    </source>
</evidence>
<dbReference type="InterPro" id="IPR000432">
    <property type="entry name" value="DNA_mismatch_repair_MutS_C"/>
</dbReference>
<dbReference type="RefSeq" id="WP_135326624.1">
    <property type="nucleotide sequence ID" value="NZ_SRJC01000001.1"/>
</dbReference>
<dbReference type="Proteomes" id="UP000297982">
    <property type="component" value="Unassembled WGS sequence"/>
</dbReference>
<dbReference type="PIRSF" id="PIRSF005814">
    <property type="entry name" value="MutS_YshD"/>
    <property type="match status" value="1"/>
</dbReference>
<dbReference type="GO" id="GO:0016887">
    <property type="term" value="F:ATP hydrolysis activity"/>
    <property type="evidence" value="ECO:0007669"/>
    <property type="project" value="InterPro"/>
</dbReference>
<dbReference type="PANTHER" id="PTHR48466">
    <property type="entry name" value="OS10G0509000 PROTEIN-RELATED"/>
    <property type="match status" value="1"/>
</dbReference>
<dbReference type="InterPro" id="IPR027417">
    <property type="entry name" value="P-loop_NTPase"/>
</dbReference>
<dbReference type="GO" id="GO:0045910">
    <property type="term" value="P:negative regulation of DNA recombination"/>
    <property type="evidence" value="ECO:0007669"/>
    <property type="project" value="InterPro"/>
</dbReference>
<evidence type="ECO:0000256" key="3">
    <source>
        <dbReference type="ARBA" id="ARBA00022801"/>
    </source>
</evidence>
<evidence type="ECO:0000313" key="9">
    <source>
        <dbReference type="Proteomes" id="UP000297982"/>
    </source>
</evidence>
<dbReference type="SMART" id="SM00533">
    <property type="entry name" value="MUTSd"/>
    <property type="match status" value="1"/>
</dbReference>
<proteinExistence type="predicted"/>
<dbReference type="FunFam" id="3.40.50.300:FF:000830">
    <property type="entry name" value="Endonuclease MutS2"/>
    <property type="match status" value="1"/>
</dbReference>
<protein>
    <submittedName>
        <fullName evidence="8">Endonuclease MutS2</fullName>
    </submittedName>
</protein>
<gene>
    <name evidence="8" type="ORF">E4663_02855</name>
</gene>
<dbReference type="PROSITE" id="PS00486">
    <property type="entry name" value="DNA_MISMATCH_REPAIR_2"/>
    <property type="match status" value="1"/>
</dbReference>
<keyword evidence="6" id="KW-0238">DNA-binding</keyword>
<evidence type="ECO:0000256" key="4">
    <source>
        <dbReference type="ARBA" id="ARBA00022840"/>
    </source>
</evidence>
<evidence type="ECO:0000313" key="8">
    <source>
        <dbReference type="EMBL" id="TGB03963.1"/>
    </source>
</evidence>
<reference evidence="8 9" key="1">
    <citation type="journal article" date="2003" name="Int. J. Syst. Evol. Microbiol.">
        <title>Halobacillus salinus sp. nov., isolated from a salt lake on the coast of the East Sea in Korea.</title>
        <authorList>
            <person name="Yoon J.H."/>
            <person name="Kang K.H."/>
            <person name="Park Y.H."/>
        </authorList>
    </citation>
    <scope>NUCLEOTIDE SEQUENCE [LARGE SCALE GENOMIC DNA]</scope>
    <source>
        <strain evidence="8 9">HSL-3</strain>
    </source>
</reference>
<keyword evidence="5" id="KW-0694">RNA-binding</keyword>
<dbReference type="InterPro" id="IPR007696">
    <property type="entry name" value="DNA_mismatch_repair_MutS_core"/>
</dbReference>
<keyword evidence="9" id="KW-1185">Reference proteome</keyword>
<dbReference type="Pfam" id="PF00488">
    <property type="entry name" value="MutS_V"/>
    <property type="match status" value="1"/>
</dbReference>
<evidence type="ECO:0000259" key="7">
    <source>
        <dbReference type="PROSITE" id="PS00486"/>
    </source>
</evidence>
<dbReference type="EMBL" id="SRJC01000001">
    <property type="protein sequence ID" value="TGB03963.1"/>
    <property type="molecule type" value="Genomic_DNA"/>
</dbReference>
<dbReference type="SUPFAM" id="SSF48334">
    <property type="entry name" value="DNA repair protein MutS, domain III"/>
    <property type="match status" value="1"/>
</dbReference>
<dbReference type="InterPro" id="IPR036187">
    <property type="entry name" value="DNA_mismatch_repair_MutS_sf"/>
</dbReference>
<dbReference type="InterPro" id="IPR045076">
    <property type="entry name" value="MutS"/>
</dbReference>
<name>A0A4Z0H0L9_9BACI</name>
<keyword evidence="8" id="KW-0540">Nuclease</keyword>